<accession>A0A1H9FIF4</accession>
<organism evidence="2 3">
    <name type="scientific">Ectothiorhodospira magna</name>
    <dbReference type="NCBI Taxonomy" id="867345"/>
    <lineage>
        <taxon>Bacteria</taxon>
        <taxon>Pseudomonadati</taxon>
        <taxon>Pseudomonadota</taxon>
        <taxon>Gammaproteobacteria</taxon>
        <taxon>Chromatiales</taxon>
        <taxon>Ectothiorhodospiraceae</taxon>
        <taxon>Ectothiorhodospira</taxon>
    </lineage>
</organism>
<dbReference type="OrthoDB" id="8421013at2"/>
<feature type="repeat" description="TPR" evidence="1">
    <location>
        <begin position="52"/>
        <end position="85"/>
    </location>
</feature>
<evidence type="ECO:0000313" key="2">
    <source>
        <dbReference type="EMBL" id="SEQ37694.1"/>
    </source>
</evidence>
<sequence>MSNIQRFEAMLAAGQDNAMLRFTLGNAHLAEGQPGEAAIHLRAAVGHDPGYSAAWKLLGRALAEGGALHEAIEAFDEGIRVATQKGDLQAVKEMQVFRKRAEKQLAGPDQ</sequence>
<dbReference type="InterPro" id="IPR011990">
    <property type="entry name" value="TPR-like_helical_dom_sf"/>
</dbReference>
<evidence type="ECO:0000256" key="1">
    <source>
        <dbReference type="PROSITE-ProRule" id="PRU00339"/>
    </source>
</evidence>
<keyword evidence="1" id="KW-0802">TPR repeat</keyword>
<dbReference type="Proteomes" id="UP000199496">
    <property type="component" value="Unassembled WGS sequence"/>
</dbReference>
<dbReference type="EMBL" id="FOFO01000027">
    <property type="protein sequence ID" value="SEQ37694.1"/>
    <property type="molecule type" value="Genomic_DNA"/>
</dbReference>
<dbReference type="Pfam" id="PF13432">
    <property type="entry name" value="TPR_16"/>
    <property type="match status" value="1"/>
</dbReference>
<protein>
    <submittedName>
        <fullName evidence="2">Tetratricopeptide repeat-containing protein</fullName>
    </submittedName>
</protein>
<dbReference type="PROSITE" id="PS50005">
    <property type="entry name" value="TPR"/>
    <property type="match status" value="1"/>
</dbReference>
<dbReference type="Gene3D" id="1.25.40.10">
    <property type="entry name" value="Tetratricopeptide repeat domain"/>
    <property type="match status" value="1"/>
</dbReference>
<dbReference type="STRING" id="867345.SAMN05421693_1274"/>
<proteinExistence type="predicted"/>
<dbReference type="InterPro" id="IPR019734">
    <property type="entry name" value="TPR_rpt"/>
</dbReference>
<dbReference type="RefSeq" id="WP_090208717.1">
    <property type="nucleotide sequence ID" value="NZ_FOFO01000027.1"/>
</dbReference>
<dbReference type="SMART" id="SM00028">
    <property type="entry name" value="TPR"/>
    <property type="match status" value="2"/>
</dbReference>
<reference evidence="2 3" key="1">
    <citation type="submission" date="2016-10" db="EMBL/GenBank/DDBJ databases">
        <authorList>
            <person name="de Groot N.N."/>
        </authorList>
    </citation>
    <scope>NUCLEOTIDE SEQUENCE [LARGE SCALE GENOMIC DNA]</scope>
    <source>
        <strain evidence="2 3">B7-7</strain>
    </source>
</reference>
<dbReference type="AlphaFoldDB" id="A0A1H9FIF4"/>
<gene>
    <name evidence="2" type="ORF">SAMN05421693_1274</name>
</gene>
<evidence type="ECO:0000313" key="3">
    <source>
        <dbReference type="Proteomes" id="UP000199496"/>
    </source>
</evidence>
<dbReference type="SUPFAM" id="SSF48452">
    <property type="entry name" value="TPR-like"/>
    <property type="match status" value="1"/>
</dbReference>
<keyword evidence="3" id="KW-1185">Reference proteome</keyword>
<name>A0A1H9FIF4_9GAMM</name>